<dbReference type="RefSeq" id="WP_076766736.1">
    <property type="nucleotide sequence ID" value="NZ_MSFI01000020.1"/>
</dbReference>
<keyword evidence="5 6" id="KW-0472">Membrane</keyword>
<dbReference type="Proteomes" id="UP000188613">
    <property type="component" value="Unassembled WGS sequence"/>
</dbReference>
<feature type="transmembrane region" description="Helical" evidence="6">
    <location>
        <begin position="175"/>
        <end position="195"/>
    </location>
</feature>
<sequence length="455" mass="49560">MRSINMIKTIDDSKFNSFQASILFWCGFIIAFDGYDLVIYGSVVPALIEEWSLTPTQAGTLGSYALVGMMMGALIFGPLADKIGRKKVILFCVAMFSIFTGIAGFASGPAEFGIYRFIAGLGLGGVMPNTVALMTEYSPKSLKNTLVTIMFSGYSVGGMLSAGLAIYLIPDFGWQSIFFVGAIPLLFLPIMYKTLPESPNFLLMKKDEKQVRKVLSKIDPMYQYKQGDHFEGANQKQEGIPIVSLFKERRALSTVMIWIAFFMCLLMIYGLNTWLPKLMVEAGYPISSSLIFLLLLNFGAIFGAVFGGWMADRWGAKRILILFFITGALSLSMLGFKAPILILYTLVAIAGASTIGTQIIANAYVSQYYPTEMRSSGVGWALGVGRTGAIIGPIMGGVLLTMSLPTFQNFLVFAIPGVIGAICIMVVQEKYSSSAKSARAAENAEIPALQRETKI</sequence>
<evidence type="ECO:0000256" key="6">
    <source>
        <dbReference type="SAM" id="Phobius"/>
    </source>
</evidence>
<feature type="transmembrane region" description="Helical" evidence="6">
    <location>
        <begin position="319"/>
        <end position="336"/>
    </location>
</feature>
<dbReference type="CDD" id="cd17365">
    <property type="entry name" value="MFS_PcaK_like"/>
    <property type="match status" value="1"/>
</dbReference>
<feature type="transmembrane region" description="Helical" evidence="6">
    <location>
        <begin position="88"/>
        <end position="108"/>
    </location>
</feature>
<keyword evidence="2" id="KW-0813">Transport</keyword>
<evidence type="ECO:0000256" key="1">
    <source>
        <dbReference type="ARBA" id="ARBA00004651"/>
    </source>
</evidence>
<dbReference type="InterPro" id="IPR020846">
    <property type="entry name" value="MFS_dom"/>
</dbReference>
<evidence type="ECO:0000256" key="2">
    <source>
        <dbReference type="ARBA" id="ARBA00022448"/>
    </source>
</evidence>
<dbReference type="GO" id="GO:0005886">
    <property type="term" value="C:plasma membrane"/>
    <property type="evidence" value="ECO:0007669"/>
    <property type="project" value="UniProtKB-SubCell"/>
</dbReference>
<dbReference type="Gene3D" id="1.20.1250.20">
    <property type="entry name" value="MFS general substrate transporter like domains"/>
    <property type="match status" value="1"/>
</dbReference>
<evidence type="ECO:0000256" key="3">
    <source>
        <dbReference type="ARBA" id="ARBA00022692"/>
    </source>
</evidence>
<dbReference type="SUPFAM" id="SSF103473">
    <property type="entry name" value="MFS general substrate transporter"/>
    <property type="match status" value="1"/>
</dbReference>
<dbReference type="EMBL" id="MSFI01000020">
    <property type="protein sequence ID" value="OMP66503.1"/>
    <property type="molecule type" value="Genomic_DNA"/>
</dbReference>
<feature type="transmembrane region" description="Helical" evidence="6">
    <location>
        <begin position="21"/>
        <end position="41"/>
    </location>
</feature>
<feature type="transmembrane region" description="Helical" evidence="6">
    <location>
        <begin position="377"/>
        <end position="400"/>
    </location>
</feature>
<dbReference type="InterPro" id="IPR011701">
    <property type="entry name" value="MFS"/>
</dbReference>
<dbReference type="AlphaFoldDB" id="A0A1V2A675"/>
<dbReference type="STRING" id="1714355.BTO28_12475"/>
<evidence type="ECO:0000259" key="7">
    <source>
        <dbReference type="PROSITE" id="PS50850"/>
    </source>
</evidence>
<dbReference type="PANTHER" id="PTHR23508:SF10">
    <property type="entry name" value="CARBOXYLIC ACID TRANSPORTER PROTEIN HOMOLOG"/>
    <property type="match status" value="1"/>
</dbReference>
<dbReference type="PROSITE" id="PS00217">
    <property type="entry name" value="SUGAR_TRANSPORT_2"/>
    <property type="match status" value="1"/>
</dbReference>
<dbReference type="Pfam" id="PF07690">
    <property type="entry name" value="MFS_1"/>
    <property type="match status" value="1"/>
</dbReference>
<evidence type="ECO:0000256" key="5">
    <source>
        <dbReference type="ARBA" id="ARBA00023136"/>
    </source>
</evidence>
<dbReference type="PROSITE" id="PS50850">
    <property type="entry name" value="MFS"/>
    <property type="match status" value="1"/>
</dbReference>
<feature type="transmembrane region" description="Helical" evidence="6">
    <location>
        <begin position="114"/>
        <end position="134"/>
    </location>
</feature>
<comment type="subcellular location">
    <subcellularLocation>
        <location evidence="1">Cell membrane</location>
        <topology evidence="1">Multi-pass membrane protein</topology>
    </subcellularLocation>
</comment>
<feature type="transmembrane region" description="Helical" evidence="6">
    <location>
        <begin position="342"/>
        <end position="365"/>
    </location>
</feature>
<feature type="transmembrane region" description="Helical" evidence="6">
    <location>
        <begin position="146"/>
        <end position="169"/>
    </location>
</feature>
<keyword evidence="3 6" id="KW-0812">Transmembrane</keyword>
<organism evidence="8 9">
    <name type="scientific">Domibacillus epiphyticus</name>
    <dbReference type="NCBI Taxonomy" id="1714355"/>
    <lineage>
        <taxon>Bacteria</taxon>
        <taxon>Bacillati</taxon>
        <taxon>Bacillota</taxon>
        <taxon>Bacilli</taxon>
        <taxon>Bacillales</taxon>
        <taxon>Bacillaceae</taxon>
        <taxon>Domibacillus</taxon>
    </lineage>
</organism>
<keyword evidence="4 6" id="KW-1133">Transmembrane helix</keyword>
<feature type="transmembrane region" description="Helical" evidence="6">
    <location>
        <begin position="251"/>
        <end position="271"/>
    </location>
</feature>
<protein>
    <submittedName>
        <fullName evidence="8">MFS transporter</fullName>
    </submittedName>
</protein>
<dbReference type="GO" id="GO:0046943">
    <property type="term" value="F:carboxylic acid transmembrane transporter activity"/>
    <property type="evidence" value="ECO:0007669"/>
    <property type="project" value="TreeGrafter"/>
</dbReference>
<reference evidence="8 9" key="1">
    <citation type="submission" date="2016-12" db="EMBL/GenBank/DDBJ databases">
        <title>Domibacillus sp. SAB 38T whole genome sequencing.</title>
        <authorList>
            <person name="Verma A."/>
            <person name="Ojha A.K."/>
            <person name="Krishnamurthi S."/>
        </authorList>
    </citation>
    <scope>NUCLEOTIDE SEQUENCE [LARGE SCALE GENOMIC DNA]</scope>
    <source>
        <strain evidence="8 9">SAB 38</strain>
    </source>
</reference>
<comment type="caution">
    <text evidence="8">The sequence shown here is derived from an EMBL/GenBank/DDBJ whole genome shotgun (WGS) entry which is preliminary data.</text>
</comment>
<evidence type="ECO:0000313" key="9">
    <source>
        <dbReference type="Proteomes" id="UP000188613"/>
    </source>
</evidence>
<feature type="transmembrane region" description="Helical" evidence="6">
    <location>
        <begin position="61"/>
        <end position="81"/>
    </location>
</feature>
<keyword evidence="9" id="KW-1185">Reference proteome</keyword>
<feature type="transmembrane region" description="Helical" evidence="6">
    <location>
        <begin position="406"/>
        <end position="427"/>
    </location>
</feature>
<dbReference type="InterPro" id="IPR036259">
    <property type="entry name" value="MFS_trans_sf"/>
</dbReference>
<gene>
    <name evidence="8" type="ORF">BTO28_12475</name>
</gene>
<dbReference type="OrthoDB" id="9781156at2"/>
<feature type="transmembrane region" description="Helical" evidence="6">
    <location>
        <begin position="283"/>
        <end position="307"/>
    </location>
</feature>
<dbReference type="InterPro" id="IPR005829">
    <property type="entry name" value="Sugar_transporter_CS"/>
</dbReference>
<evidence type="ECO:0000313" key="8">
    <source>
        <dbReference type="EMBL" id="OMP66503.1"/>
    </source>
</evidence>
<evidence type="ECO:0000256" key="4">
    <source>
        <dbReference type="ARBA" id="ARBA00022989"/>
    </source>
</evidence>
<name>A0A1V2A675_9BACI</name>
<dbReference type="PANTHER" id="PTHR23508">
    <property type="entry name" value="CARBOXYLIC ACID TRANSPORTER PROTEIN HOMOLOG"/>
    <property type="match status" value="1"/>
</dbReference>
<proteinExistence type="predicted"/>
<accession>A0A1V2A675</accession>
<feature type="domain" description="Major facilitator superfamily (MFS) profile" evidence="7">
    <location>
        <begin position="22"/>
        <end position="432"/>
    </location>
</feature>